<dbReference type="GO" id="GO:0048471">
    <property type="term" value="C:perinuclear region of cytoplasm"/>
    <property type="evidence" value="ECO:0007669"/>
    <property type="project" value="UniProtKB-SubCell"/>
</dbReference>
<evidence type="ECO:0000256" key="4">
    <source>
        <dbReference type="ARBA" id="ARBA00022541"/>
    </source>
</evidence>
<keyword evidence="3" id="KW-0963">Cytoplasm</keyword>
<organism evidence="9 10">
    <name type="scientific">Cylicocyclus nassatus</name>
    <name type="common">Nematode worm</name>
    <dbReference type="NCBI Taxonomy" id="53992"/>
    <lineage>
        <taxon>Eukaryota</taxon>
        <taxon>Metazoa</taxon>
        <taxon>Ecdysozoa</taxon>
        <taxon>Nematoda</taxon>
        <taxon>Chromadorea</taxon>
        <taxon>Rhabditida</taxon>
        <taxon>Rhabditina</taxon>
        <taxon>Rhabditomorpha</taxon>
        <taxon>Strongyloidea</taxon>
        <taxon>Strongylidae</taxon>
        <taxon>Cylicocyclus</taxon>
    </lineage>
</organism>
<evidence type="ECO:0000256" key="6">
    <source>
        <dbReference type="ARBA" id="ARBA00023186"/>
    </source>
</evidence>
<gene>
    <name evidence="9" type="ORF">CYNAS_LOCUS10145</name>
</gene>
<dbReference type="EMBL" id="CATQJL010000223">
    <property type="protein sequence ID" value="CAJ0598162.1"/>
    <property type="molecule type" value="Genomic_DNA"/>
</dbReference>
<protein>
    <recommendedName>
        <fullName evidence="8">UNC-45/Cro1/She4 central domain-containing protein</fullName>
    </recommendedName>
</protein>
<dbReference type="AlphaFoldDB" id="A0AA36M5Z6"/>
<keyword evidence="10" id="KW-1185">Reference proteome</keyword>
<evidence type="ECO:0000256" key="1">
    <source>
        <dbReference type="ARBA" id="ARBA00004556"/>
    </source>
</evidence>
<sequence length="963" mass="107815">MVTQSQIDSAESLKDAGNDAVKRGEWAEAGDYYTEALQLTSEDDKALRSALYRNRALTRLKRDDFEGTESDATKALEYDGADVKALYRRALAREQLDNVAAAFKDAKEALRLSPKDKSIADLLQRLVVANNEKVKKATSMDNKVKDMTGLAFEGGAKDLEQKKQAFNNLLVLARETEAGAARIWNLGKGVPMLLSVAENKNEPMEISVAALRVLDETLKNHGRALYFLSMHHDDGMHSARRVCRLMCSRDSKEFVDAAGLIVQRIFNALVKMDRTKEIKPDPEVAEANKLWIIRVILELEEMLTDKSVSAIVREMVIDILLKNLMHMDGGIPRGWSWKFTEESGLLRLLDVSSQIPEQCDYPVTHETRQHVAICLQRLDEDMVFDSKRLIYKEKVDHFFNNLMARASDDPEGHKCRIKLACFLITMLQGPVDIGINLVTNDQVTALMLQMAASSSLLMQSVAAELIVMTVVKHERATSILKVGVPILRKLYESEDENVKVRALVGLCKCAAAGGDDASRATMKEGAPQKLASTCKKFLLDYEKYSIDVRRFACEGLSYLSLDADVKEWIVSDSLLLRALFCLAQSAGALCVFTLASIYVNLANAYEKPNVDEEMVKLAQFAKHHVPEVHPKDTDDYVEKRIRCLVEEGAVAACVAISKTESHKALELLARAMLAFAEFEDLRGRIISEGGTKLCLRLAKEATPEGKIKAAHAIAKLGTKADPQIAFPGQRAYEVVKPLCELLHPDIEGRPNYDALLTLTNLASMSDSVRRRILKERAIPKIEDFWFMTEHEHLRAAAAELLLNMLFLDEFFKDTIRKGTDRLKLWVLYAAEESERLSRCATAAFAILTEDVDANRRILDEIKSWPEVFQEIAMHEDVESQRRGLIGIANIMESDEKLCAEIVASEIFRVLVAIAKLGEKNEARKGATEQAKRALAAAEKFGIIKPTDREIYERTKHVSTIPEE</sequence>
<dbReference type="InterPro" id="IPR019734">
    <property type="entry name" value="TPR_rpt"/>
</dbReference>
<comment type="subcellular location">
    <subcellularLocation>
        <location evidence="1">Cytoplasm</location>
        <location evidence="1">Perinuclear region</location>
    </subcellularLocation>
</comment>
<feature type="domain" description="UNC-45/Cro1/She4 central" evidence="8">
    <location>
        <begin position="351"/>
        <end position="508"/>
    </location>
</feature>
<dbReference type="SUPFAM" id="SSF48371">
    <property type="entry name" value="ARM repeat"/>
    <property type="match status" value="1"/>
</dbReference>
<dbReference type="PANTHER" id="PTHR45994:SF1">
    <property type="entry name" value="FI21225P1"/>
    <property type="match status" value="1"/>
</dbReference>
<proteinExistence type="predicted"/>
<dbReference type="GO" id="GO:0007517">
    <property type="term" value="P:muscle organ development"/>
    <property type="evidence" value="ECO:0007669"/>
    <property type="project" value="UniProtKB-KW"/>
</dbReference>
<dbReference type="SUPFAM" id="SSF48452">
    <property type="entry name" value="TPR-like"/>
    <property type="match status" value="1"/>
</dbReference>
<dbReference type="GO" id="GO:0030154">
    <property type="term" value="P:cell differentiation"/>
    <property type="evidence" value="ECO:0007669"/>
    <property type="project" value="UniProtKB-KW"/>
</dbReference>
<evidence type="ECO:0000313" key="10">
    <source>
        <dbReference type="Proteomes" id="UP001176961"/>
    </source>
</evidence>
<evidence type="ECO:0000256" key="7">
    <source>
        <dbReference type="PROSITE-ProRule" id="PRU00339"/>
    </source>
</evidence>
<dbReference type="GO" id="GO:0051879">
    <property type="term" value="F:Hsp90 protein binding"/>
    <property type="evidence" value="ECO:0007669"/>
    <property type="project" value="TreeGrafter"/>
</dbReference>
<reference evidence="9" key="1">
    <citation type="submission" date="2023-07" db="EMBL/GenBank/DDBJ databases">
        <authorList>
            <consortium name="CYATHOMIX"/>
        </authorList>
    </citation>
    <scope>NUCLEOTIDE SEQUENCE</scope>
    <source>
        <strain evidence="9">N/A</strain>
    </source>
</reference>
<evidence type="ECO:0000256" key="3">
    <source>
        <dbReference type="ARBA" id="ARBA00022490"/>
    </source>
</evidence>
<keyword evidence="4" id="KW-0517">Myogenesis</keyword>
<keyword evidence="5" id="KW-0221">Differentiation</keyword>
<evidence type="ECO:0000256" key="2">
    <source>
        <dbReference type="ARBA" id="ARBA00022473"/>
    </source>
</evidence>
<evidence type="ECO:0000259" key="8">
    <source>
        <dbReference type="Pfam" id="PF11701"/>
    </source>
</evidence>
<dbReference type="InterPro" id="IPR016024">
    <property type="entry name" value="ARM-type_fold"/>
</dbReference>
<keyword evidence="6" id="KW-0143">Chaperone</keyword>
<accession>A0AA36M5Z6</accession>
<dbReference type="PANTHER" id="PTHR45994">
    <property type="entry name" value="FI21225P1"/>
    <property type="match status" value="1"/>
</dbReference>
<evidence type="ECO:0000313" key="9">
    <source>
        <dbReference type="EMBL" id="CAJ0598162.1"/>
    </source>
</evidence>
<dbReference type="PROSITE" id="PS50005">
    <property type="entry name" value="TPR"/>
    <property type="match status" value="1"/>
</dbReference>
<dbReference type="Pfam" id="PF11701">
    <property type="entry name" value="UNC45-central"/>
    <property type="match status" value="1"/>
</dbReference>
<dbReference type="SMART" id="SM00028">
    <property type="entry name" value="TPR"/>
    <property type="match status" value="3"/>
</dbReference>
<dbReference type="Gene3D" id="1.25.40.10">
    <property type="entry name" value="Tetratricopeptide repeat domain"/>
    <property type="match status" value="1"/>
</dbReference>
<comment type="caution">
    <text evidence="9">The sequence shown here is derived from an EMBL/GenBank/DDBJ whole genome shotgun (WGS) entry which is preliminary data.</text>
</comment>
<keyword evidence="2" id="KW-0217">Developmental protein</keyword>
<dbReference type="InterPro" id="IPR011990">
    <property type="entry name" value="TPR-like_helical_dom_sf"/>
</dbReference>
<keyword evidence="7" id="KW-0802">TPR repeat</keyword>
<feature type="repeat" description="TPR" evidence="7">
    <location>
        <begin position="10"/>
        <end position="43"/>
    </location>
</feature>
<name>A0AA36M5Z6_CYLNA</name>
<dbReference type="InterPro" id="IPR024660">
    <property type="entry name" value="UCS_central_dom"/>
</dbReference>
<dbReference type="Gene3D" id="1.25.10.10">
    <property type="entry name" value="Leucine-rich Repeat Variant"/>
    <property type="match status" value="2"/>
</dbReference>
<evidence type="ECO:0000256" key="5">
    <source>
        <dbReference type="ARBA" id="ARBA00022782"/>
    </source>
</evidence>
<dbReference type="Proteomes" id="UP001176961">
    <property type="component" value="Unassembled WGS sequence"/>
</dbReference>
<dbReference type="InterPro" id="IPR011989">
    <property type="entry name" value="ARM-like"/>
</dbReference>